<dbReference type="HOGENOM" id="CLU_085969_0_0_9"/>
<keyword evidence="1 2" id="KW-0732">Signal</keyword>
<name>C4FRM6_9FIRM</name>
<keyword evidence="5" id="KW-1185">Reference proteome</keyword>
<feature type="signal peptide" evidence="2">
    <location>
        <begin position="1"/>
        <end position="29"/>
    </location>
</feature>
<proteinExistence type="predicted"/>
<dbReference type="GO" id="GO:0030288">
    <property type="term" value="C:outer membrane-bounded periplasmic space"/>
    <property type="evidence" value="ECO:0007669"/>
    <property type="project" value="TreeGrafter"/>
</dbReference>
<feature type="domain" description="Organic solvent tolerance-like N-terminal" evidence="3">
    <location>
        <begin position="98"/>
        <end position="223"/>
    </location>
</feature>
<evidence type="ECO:0000256" key="1">
    <source>
        <dbReference type="ARBA" id="ARBA00022729"/>
    </source>
</evidence>
<dbReference type="Pfam" id="PF03968">
    <property type="entry name" value="LptD_N"/>
    <property type="match status" value="1"/>
</dbReference>
<evidence type="ECO:0000259" key="3">
    <source>
        <dbReference type="Pfam" id="PF03968"/>
    </source>
</evidence>
<evidence type="ECO:0000313" key="4">
    <source>
        <dbReference type="EMBL" id="EEP65021.1"/>
    </source>
</evidence>
<dbReference type="AlphaFoldDB" id="C4FRM6"/>
<reference evidence="4" key="1">
    <citation type="submission" date="2009-04" db="EMBL/GenBank/DDBJ databases">
        <authorList>
            <person name="Weinstock G."/>
            <person name="Sodergren E."/>
            <person name="Clifton S."/>
            <person name="Fulton L."/>
            <person name="Fulton B."/>
            <person name="Courtney L."/>
            <person name="Fronick C."/>
            <person name="Harrison M."/>
            <person name="Strong C."/>
            <person name="Farmer C."/>
            <person name="Delahaunty K."/>
            <person name="Markovic C."/>
            <person name="Hall O."/>
            <person name="Minx P."/>
            <person name="Tomlinson C."/>
            <person name="Mitreva M."/>
            <person name="Nelson J."/>
            <person name="Hou S."/>
            <person name="Wollam A."/>
            <person name="Pepin K.H."/>
            <person name="Johnson M."/>
            <person name="Bhonagiri V."/>
            <person name="Nash W.E."/>
            <person name="Warren W."/>
            <person name="Chinwalla A."/>
            <person name="Mardis E.R."/>
            <person name="Wilson R.K."/>
        </authorList>
    </citation>
    <scope>NUCLEOTIDE SEQUENCE [LARGE SCALE GENOMIC DNA]</scope>
    <source>
        <strain evidence="4">ATCC 17748</strain>
    </source>
</reference>
<dbReference type="eggNOG" id="COG1934">
    <property type="taxonomic scope" value="Bacteria"/>
</dbReference>
<dbReference type="Proteomes" id="UP000003529">
    <property type="component" value="Unassembled WGS sequence"/>
</dbReference>
<comment type="caution">
    <text evidence="4">The sequence shown here is derived from an EMBL/GenBank/DDBJ whole genome shotgun (WGS) entry which is preliminary data.</text>
</comment>
<dbReference type="Gene3D" id="2.60.450.10">
    <property type="entry name" value="Lipopolysaccharide (LPS) transport protein A like domain"/>
    <property type="match status" value="1"/>
</dbReference>
<accession>C4FRM6</accession>
<gene>
    <name evidence="4" type="ORF">VEIDISOL_01564</name>
</gene>
<dbReference type="PANTHER" id="PTHR36504:SF1">
    <property type="entry name" value="LIPOPOLYSACCHARIDE EXPORT SYSTEM PROTEIN LPTA"/>
    <property type="match status" value="1"/>
</dbReference>
<evidence type="ECO:0000256" key="2">
    <source>
        <dbReference type="SAM" id="SignalP"/>
    </source>
</evidence>
<organism evidence="4 5">
    <name type="scientific">Veillonella dispar ATCC 17748</name>
    <dbReference type="NCBI Taxonomy" id="546273"/>
    <lineage>
        <taxon>Bacteria</taxon>
        <taxon>Bacillati</taxon>
        <taxon>Bacillota</taxon>
        <taxon>Negativicutes</taxon>
        <taxon>Veillonellales</taxon>
        <taxon>Veillonellaceae</taxon>
        <taxon>Veillonella</taxon>
    </lineage>
</organism>
<protein>
    <submittedName>
        <fullName evidence="4">OstA-like protein</fullName>
    </submittedName>
</protein>
<dbReference type="GO" id="GO:0017089">
    <property type="term" value="F:glycolipid transfer activity"/>
    <property type="evidence" value="ECO:0007669"/>
    <property type="project" value="TreeGrafter"/>
</dbReference>
<dbReference type="InterPro" id="IPR005653">
    <property type="entry name" value="OstA-like_N"/>
</dbReference>
<dbReference type="GO" id="GO:0015920">
    <property type="term" value="P:lipopolysaccharide transport"/>
    <property type="evidence" value="ECO:0007669"/>
    <property type="project" value="TreeGrafter"/>
</dbReference>
<evidence type="ECO:0000313" key="5">
    <source>
        <dbReference type="Proteomes" id="UP000003529"/>
    </source>
</evidence>
<feature type="chain" id="PRO_5002936385" evidence="2">
    <location>
        <begin position="30"/>
        <end position="244"/>
    </location>
</feature>
<dbReference type="PANTHER" id="PTHR36504">
    <property type="entry name" value="LIPOPOLYSACCHARIDE EXPORT SYSTEM PROTEIN LPTA"/>
    <property type="match status" value="1"/>
</dbReference>
<dbReference type="GO" id="GO:0009279">
    <property type="term" value="C:cell outer membrane"/>
    <property type="evidence" value="ECO:0007669"/>
    <property type="project" value="TreeGrafter"/>
</dbReference>
<sequence>MRGNIMNKKKQIGMAILAMLMTASVTAWAANDPLTISADTLSYDGNTGRADANGNVVITQADKTMTGANGWYNTKTQEANLDGGVSMIGTDMAMSAQSVHSYNNNKFTANGGVHLQRSDRQIFGDKVEYNTDTEYGLVSGNARLIAEGTTLTGNQVEGWLKEIRAVAQGDVTFSNPERNVSGSAERATYTQTPNQNDGVVLLSGSAHAVQNGNVLNAPELKIRLADDSAETLGGRSTLIIVPNQ</sequence>
<dbReference type="EMBL" id="ACIK02000014">
    <property type="protein sequence ID" value="EEP65021.1"/>
    <property type="molecule type" value="Genomic_DNA"/>
</dbReference>
<dbReference type="InterPro" id="IPR052037">
    <property type="entry name" value="LPS_export_LptA"/>
</dbReference>